<name>A0AAN9F1H4_CROPI</name>
<evidence type="ECO:0000313" key="2">
    <source>
        <dbReference type="EMBL" id="KAK7267717.1"/>
    </source>
</evidence>
<dbReference type="AlphaFoldDB" id="A0AAN9F1H4"/>
<proteinExistence type="predicted"/>
<reference evidence="2 3" key="1">
    <citation type="submission" date="2024-01" db="EMBL/GenBank/DDBJ databases">
        <title>The genomes of 5 underutilized Papilionoideae crops provide insights into root nodulation and disease resistanc.</title>
        <authorList>
            <person name="Yuan L."/>
        </authorList>
    </citation>
    <scope>NUCLEOTIDE SEQUENCE [LARGE SCALE GENOMIC DNA]</scope>
    <source>
        <strain evidence="2">ZHUSHIDOU_FW_LH</strain>
        <tissue evidence="2">Leaf</tissue>
    </source>
</reference>
<keyword evidence="3" id="KW-1185">Reference proteome</keyword>
<keyword evidence="1" id="KW-1133">Transmembrane helix</keyword>
<dbReference type="Proteomes" id="UP001372338">
    <property type="component" value="Unassembled WGS sequence"/>
</dbReference>
<accession>A0AAN9F1H4</accession>
<feature type="transmembrane region" description="Helical" evidence="1">
    <location>
        <begin position="24"/>
        <end position="44"/>
    </location>
</feature>
<organism evidence="2 3">
    <name type="scientific">Crotalaria pallida</name>
    <name type="common">Smooth rattlebox</name>
    <name type="synonym">Crotalaria striata</name>
    <dbReference type="NCBI Taxonomy" id="3830"/>
    <lineage>
        <taxon>Eukaryota</taxon>
        <taxon>Viridiplantae</taxon>
        <taxon>Streptophyta</taxon>
        <taxon>Embryophyta</taxon>
        <taxon>Tracheophyta</taxon>
        <taxon>Spermatophyta</taxon>
        <taxon>Magnoliopsida</taxon>
        <taxon>eudicotyledons</taxon>
        <taxon>Gunneridae</taxon>
        <taxon>Pentapetalae</taxon>
        <taxon>rosids</taxon>
        <taxon>fabids</taxon>
        <taxon>Fabales</taxon>
        <taxon>Fabaceae</taxon>
        <taxon>Papilionoideae</taxon>
        <taxon>50 kb inversion clade</taxon>
        <taxon>genistoids sensu lato</taxon>
        <taxon>core genistoids</taxon>
        <taxon>Crotalarieae</taxon>
        <taxon>Crotalaria</taxon>
    </lineage>
</organism>
<evidence type="ECO:0000313" key="3">
    <source>
        <dbReference type="Proteomes" id="UP001372338"/>
    </source>
</evidence>
<gene>
    <name evidence="2" type="ORF">RIF29_20395</name>
</gene>
<sequence>MEKYFGNAYRGDPGVPHTDHQRFYNIWFGSAAFSVLAYINPYIWHFPTSQWSWHDRAIIYEQYQWKKAMRENKPYEPLWNKMYDKEMRDNFYFNWPIYFP</sequence>
<protein>
    <submittedName>
        <fullName evidence="2">Uncharacterized protein</fullName>
    </submittedName>
</protein>
<dbReference type="PANTHER" id="PTHR36360">
    <property type="entry name" value="ACTIN T1-LIKE PROTEIN"/>
    <property type="match status" value="1"/>
</dbReference>
<evidence type="ECO:0000256" key="1">
    <source>
        <dbReference type="SAM" id="Phobius"/>
    </source>
</evidence>
<dbReference type="PANTHER" id="PTHR36360:SF1">
    <property type="entry name" value="ACTIN T1-LIKE PROTEIN"/>
    <property type="match status" value="1"/>
</dbReference>
<keyword evidence="1" id="KW-0812">Transmembrane</keyword>
<comment type="caution">
    <text evidence="2">The sequence shown here is derived from an EMBL/GenBank/DDBJ whole genome shotgun (WGS) entry which is preliminary data.</text>
</comment>
<dbReference type="EMBL" id="JAYWIO010000004">
    <property type="protein sequence ID" value="KAK7267717.1"/>
    <property type="molecule type" value="Genomic_DNA"/>
</dbReference>
<keyword evidence="1" id="KW-0472">Membrane</keyword>